<feature type="compositionally biased region" description="Basic and acidic residues" evidence="1">
    <location>
        <begin position="106"/>
        <end position="116"/>
    </location>
</feature>
<dbReference type="PhylomeDB" id="A0A0G4GTQ4"/>
<feature type="region of interest" description="Disordered" evidence="1">
    <location>
        <begin position="85"/>
        <end position="132"/>
    </location>
</feature>
<dbReference type="EMBL" id="CDMY01000803">
    <property type="protein sequence ID" value="CEM34133.1"/>
    <property type="molecule type" value="Genomic_DNA"/>
</dbReference>
<feature type="compositionally biased region" description="Basic residues" evidence="1">
    <location>
        <begin position="121"/>
        <end position="132"/>
    </location>
</feature>
<sequence length="132" mass="15069">MEARIPLQARIDLADVMEAADMLVSPDGDTNQLDDGCLLFPYIPLLLQFPTKRGGAEGRRKWERRFRLFWEGEWELLLREGADFAPKSTETTPAIHPTPAHPTYDQQERLATREPATRPTARLKQRARGRSA</sequence>
<dbReference type="Proteomes" id="UP000041254">
    <property type="component" value="Unassembled WGS sequence"/>
</dbReference>
<proteinExistence type="predicted"/>
<protein>
    <submittedName>
        <fullName evidence="2">Uncharacterized protein</fullName>
    </submittedName>
</protein>
<organism evidence="2 3">
    <name type="scientific">Vitrella brassicaformis (strain CCMP3155)</name>
    <dbReference type="NCBI Taxonomy" id="1169540"/>
    <lineage>
        <taxon>Eukaryota</taxon>
        <taxon>Sar</taxon>
        <taxon>Alveolata</taxon>
        <taxon>Colpodellida</taxon>
        <taxon>Vitrellaceae</taxon>
        <taxon>Vitrella</taxon>
    </lineage>
</organism>
<feature type="compositionally biased region" description="Low complexity" evidence="1">
    <location>
        <begin position="91"/>
        <end position="103"/>
    </location>
</feature>
<reference evidence="2 3" key="1">
    <citation type="submission" date="2014-11" db="EMBL/GenBank/DDBJ databases">
        <authorList>
            <person name="Zhu J."/>
            <person name="Qi W."/>
            <person name="Song R."/>
        </authorList>
    </citation>
    <scope>NUCLEOTIDE SEQUENCE [LARGE SCALE GENOMIC DNA]</scope>
</reference>
<dbReference type="AlphaFoldDB" id="A0A0G4GTQ4"/>
<evidence type="ECO:0000256" key="1">
    <source>
        <dbReference type="SAM" id="MobiDB-lite"/>
    </source>
</evidence>
<accession>A0A0G4GTQ4</accession>
<keyword evidence="3" id="KW-1185">Reference proteome</keyword>
<evidence type="ECO:0000313" key="2">
    <source>
        <dbReference type="EMBL" id="CEM34133.1"/>
    </source>
</evidence>
<evidence type="ECO:0000313" key="3">
    <source>
        <dbReference type="Proteomes" id="UP000041254"/>
    </source>
</evidence>
<gene>
    <name evidence="2" type="ORF">Vbra_4613</name>
</gene>
<dbReference type="VEuPathDB" id="CryptoDB:Vbra_4613"/>
<name>A0A0G4GTQ4_VITBC</name>
<dbReference type="InParanoid" id="A0A0G4GTQ4"/>